<dbReference type="GO" id="GO:0004252">
    <property type="term" value="F:serine-type endopeptidase activity"/>
    <property type="evidence" value="ECO:0007669"/>
    <property type="project" value="InterPro"/>
</dbReference>
<dbReference type="FunFam" id="2.40.10.10:FF:000036">
    <property type="entry name" value="Trypsin beta"/>
    <property type="match status" value="1"/>
</dbReference>
<evidence type="ECO:0000256" key="5">
    <source>
        <dbReference type="ARBA" id="ARBA00023026"/>
    </source>
</evidence>
<accession>A0A2R5FYW9</accession>
<reference evidence="12 13" key="1">
    <citation type="submission" date="2017-12" db="EMBL/GenBank/DDBJ databases">
        <title>Sequencing, de novo assembly and annotation of complete genome of a new Thraustochytrid species, strain FCC1311.</title>
        <authorList>
            <person name="Sedici K."/>
            <person name="Godart F."/>
            <person name="Aiese Cigliano R."/>
            <person name="Sanseverino W."/>
            <person name="Barakat M."/>
            <person name="Ortet P."/>
            <person name="Marechal E."/>
            <person name="Cagnac O."/>
            <person name="Amato A."/>
        </authorList>
    </citation>
    <scope>NUCLEOTIDE SEQUENCE [LARGE SCALE GENOMIC DNA]</scope>
</reference>
<keyword evidence="9" id="KW-0812">Transmembrane</keyword>
<protein>
    <submittedName>
        <fullName evidence="12">Serine protease 42</fullName>
    </submittedName>
</protein>
<feature type="signal peptide" evidence="10">
    <location>
        <begin position="1"/>
        <end position="41"/>
    </location>
</feature>
<dbReference type="InterPro" id="IPR001314">
    <property type="entry name" value="Peptidase_S1A"/>
</dbReference>
<feature type="domain" description="Peptidase S1" evidence="11">
    <location>
        <begin position="62"/>
        <end position="307"/>
    </location>
</feature>
<dbReference type="InterPro" id="IPR009003">
    <property type="entry name" value="Peptidase_S1_PA"/>
</dbReference>
<dbReference type="AlphaFoldDB" id="A0A2R5FYW9"/>
<keyword evidence="2 8" id="KW-0645">Protease</keyword>
<keyword evidence="9" id="KW-1133">Transmembrane helix</keyword>
<keyword evidence="9" id="KW-0472">Membrane</keyword>
<dbReference type="InterPro" id="IPR050430">
    <property type="entry name" value="Peptidase_S1"/>
</dbReference>
<keyword evidence="3 8" id="KW-0378">Hydrolase</keyword>
<evidence type="ECO:0000256" key="9">
    <source>
        <dbReference type="SAM" id="Phobius"/>
    </source>
</evidence>
<dbReference type="InterPro" id="IPR043504">
    <property type="entry name" value="Peptidase_S1_PA_chymotrypsin"/>
</dbReference>
<evidence type="ECO:0000256" key="2">
    <source>
        <dbReference type="ARBA" id="ARBA00022670"/>
    </source>
</evidence>
<dbReference type="PANTHER" id="PTHR24276">
    <property type="entry name" value="POLYSERASE-RELATED"/>
    <property type="match status" value="1"/>
</dbReference>
<dbReference type="Gene3D" id="2.40.10.10">
    <property type="entry name" value="Trypsin-like serine proteases"/>
    <property type="match status" value="1"/>
</dbReference>
<evidence type="ECO:0000256" key="8">
    <source>
        <dbReference type="RuleBase" id="RU363034"/>
    </source>
</evidence>
<evidence type="ECO:0000313" key="13">
    <source>
        <dbReference type="Proteomes" id="UP000241890"/>
    </source>
</evidence>
<organism evidence="12 13">
    <name type="scientific">Hondaea fermentalgiana</name>
    <dbReference type="NCBI Taxonomy" id="2315210"/>
    <lineage>
        <taxon>Eukaryota</taxon>
        <taxon>Sar</taxon>
        <taxon>Stramenopiles</taxon>
        <taxon>Bigyra</taxon>
        <taxon>Labyrinthulomycetes</taxon>
        <taxon>Thraustochytrida</taxon>
        <taxon>Thraustochytriidae</taxon>
        <taxon>Hondaea</taxon>
    </lineage>
</organism>
<dbReference type="CDD" id="cd00190">
    <property type="entry name" value="Tryp_SPc"/>
    <property type="match status" value="1"/>
</dbReference>
<keyword evidence="5" id="KW-0843">Virulence</keyword>
<dbReference type="InParanoid" id="A0A2R5FYW9"/>
<dbReference type="SUPFAM" id="SSF50494">
    <property type="entry name" value="Trypsin-like serine proteases"/>
    <property type="match status" value="1"/>
</dbReference>
<dbReference type="PROSITE" id="PS50240">
    <property type="entry name" value="TRYPSIN_DOM"/>
    <property type="match status" value="1"/>
</dbReference>
<dbReference type="Pfam" id="PF00089">
    <property type="entry name" value="Trypsin"/>
    <property type="match status" value="1"/>
</dbReference>
<dbReference type="PRINTS" id="PR00722">
    <property type="entry name" value="CHYMOTRYPSIN"/>
</dbReference>
<dbReference type="PROSITE" id="PS00135">
    <property type="entry name" value="TRYPSIN_SER"/>
    <property type="match status" value="1"/>
</dbReference>
<dbReference type="PANTHER" id="PTHR24276:SF98">
    <property type="entry name" value="FI18310P1-RELATED"/>
    <property type="match status" value="1"/>
</dbReference>
<dbReference type="InterPro" id="IPR018114">
    <property type="entry name" value="TRYPSIN_HIS"/>
</dbReference>
<evidence type="ECO:0000256" key="1">
    <source>
        <dbReference type="ARBA" id="ARBA00007664"/>
    </source>
</evidence>
<keyword evidence="10" id="KW-0732">Signal</keyword>
<gene>
    <name evidence="12" type="ORF">FCC1311_001662</name>
</gene>
<name>A0A2R5FYW9_9STRA</name>
<dbReference type="InterPro" id="IPR033116">
    <property type="entry name" value="TRYPSIN_SER"/>
</dbReference>
<evidence type="ECO:0000256" key="6">
    <source>
        <dbReference type="ARBA" id="ARBA00023157"/>
    </source>
</evidence>
<keyword evidence="13" id="KW-1185">Reference proteome</keyword>
<feature type="transmembrane region" description="Helical" evidence="9">
    <location>
        <begin position="341"/>
        <end position="358"/>
    </location>
</feature>
<evidence type="ECO:0000256" key="7">
    <source>
        <dbReference type="ARBA" id="ARBA00023180"/>
    </source>
</evidence>
<keyword evidence="6" id="KW-1015">Disulfide bond</keyword>
<comment type="caution">
    <text evidence="12">The sequence shown here is derived from an EMBL/GenBank/DDBJ whole genome shotgun (WGS) entry which is preliminary data.</text>
</comment>
<evidence type="ECO:0000313" key="12">
    <source>
        <dbReference type="EMBL" id="GBG23947.1"/>
    </source>
</evidence>
<comment type="similarity">
    <text evidence="1">Belongs to the peptidase S1 family.</text>
</comment>
<dbReference type="Proteomes" id="UP000241890">
    <property type="component" value="Unassembled WGS sequence"/>
</dbReference>
<dbReference type="SMART" id="SM00020">
    <property type="entry name" value="Tryp_SPc"/>
    <property type="match status" value="1"/>
</dbReference>
<keyword evidence="7" id="KW-0325">Glycoprotein</keyword>
<evidence type="ECO:0000256" key="3">
    <source>
        <dbReference type="ARBA" id="ARBA00022801"/>
    </source>
</evidence>
<evidence type="ECO:0000256" key="10">
    <source>
        <dbReference type="SAM" id="SignalP"/>
    </source>
</evidence>
<dbReference type="GO" id="GO:0006508">
    <property type="term" value="P:proteolysis"/>
    <property type="evidence" value="ECO:0007669"/>
    <property type="project" value="UniProtKB-KW"/>
</dbReference>
<dbReference type="OrthoDB" id="105698at2759"/>
<sequence length="360" mass="36846">MTLARNRRGSRSGGGGAAARTAGLARATLVLAALASQTVSGAQVVPAQETAASKSISLTPRIVGGEVIDPVSEPWIAALVLTESGASSSTLCGSSYIGSAGGYQYILTAAHCIPDGSFSARAVFLSNDLNSASDSDQYSLTQGVGVRTHPDFTTASDNSLQNDLALIWFEDSNSKLSSAQVTLASSDFPRLSNGANVTVSGYGALEYGGPNDDLQLRQADLNIVGTSKCAQNYNGVFSIDADVQVCAAAPGEDSCQGDSGGPLMYTDTAGPIQIGLVSFGYECAVQGYPGVYTRLSSFENWINSTVLDTSGASSSTLTFSNGANVFAGEGTEQPSAATMQGLPSLLLAIVSFFLFGSISA</sequence>
<dbReference type="InterPro" id="IPR001254">
    <property type="entry name" value="Trypsin_dom"/>
</dbReference>
<dbReference type="EMBL" id="BEYU01000001">
    <property type="protein sequence ID" value="GBG23947.1"/>
    <property type="molecule type" value="Genomic_DNA"/>
</dbReference>
<evidence type="ECO:0000259" key="11">
    <source>
        <dbReference type="PROSITE" id="PS50240"/>
    </source>
</evidence>
<feature type="chain" id="PRO_5015331261" evidence="10">
    <location>
        <begin position="42"/>
        <end position="360"/>
    </location>
</feature>
<dbReference type="PROSITE" id="PS00134">
    <property type="entry name" value="TRYPSIN_HIS"/>
    <property type="match status" value="1"/>
</dbReference>
<keyword evidence="4 8" id="KW-0720">Serine protease</keyword>
<proteinExistence type="inferred from homology"/>
<evidence type="ECO:0000256" key="4">
    <source>
        <dbReference type="ARBA" id="ARBA00022825"/>
    </source>
</evidence>